<reference evidence="1 2" key="1">
    <citation type="submission" date="2016-10" db="EMBL/GenBank/DDBJ databases">
        <authorList>
            <person name="de Groot N.N."/>
        </authorList>
    </citation>
    <scope>NUCLEOTIDE SEQUENCE [LARGE SCALE GENOMIC DNA]</scope>
    <source>
        <strain>J11</strain>
        <strain evidence="2">PG 39</strain>
    </source>
</reference>
<protein>
    <submittedName>
        <fullName evidence="1">Uncharacterized protein</fullName>
    </submittedName>
</protein>
<name>A0A1I2RK77_9CORY</name>
<keyword evidence="2" id="KW-1185">Reference proteome</keyword>
<proteinExistence type="predicted"/>
<evidence type="ECO:0000313" key="1">
    <source>
        <dbReference type="EMBL" id="SFG38231.1"/>
    </source>
</evidence>
<gene>
    <name evidence="1" type="ORF">SAMN05660282_00741</name>
</gene>
<dbReference type="AlphaFoldDB" id="A0A1I2RK77"/>
<dbReference type="Proteomes" id="UP000199065">
    <property type="component" value="Unassembled WGS sequence"/>
</dbReference>
<organism evidence="1 2">
    <name type="scientific">Corynebacterium spheniscorum</name>
    <dbReference type="NCBI Taxonomy" id="185761"/>
    <lineage>
        <taxon>Bacteria</taxon>
        <taxon>Bacillati</taxon>
        <taxon>Actinomycetota</taxon>
        <taxon>Actinomycetes</taxon>
        <taxon>Mycobacteriales</taxon>
        <taxon>Corynebacteriaceae</taxon>
        <taxon>Corynebacterium</taxon>
    </lineage>
</organism>
<dbReference type="STRING" id="185761.SAMN05660282_00741"/>
<dbReference type="RefSeq" id="WP_092284538.1">
    <property type="nucleotide sequence ID" value="NZ_FOPJ01000003.1"/>
</dbReference>
<accession>A0A1I2RK77</accession>
<dbReference type="OrthoDB" id="4408123at2"/>
<evidence type="ECO:0000313" key="2">
    <source>
        <dbReference type="Proteomes" id="UP000199065"/>
    </source>
</evidence>
<dbReference type="EMBL" id="FOPJ01000003">
    <property type="protein sequence ID" value="SFG38231.1"/>
    <property type="molecule type" value="Genomic_DNA"/>
</dbReference>
<sequence length="179" mass="20252">MISTEHHILPTIRRREPAKAQLVSLALNRDLNVHLSTSGQLLSYEELGKESLSLHAAWELAAHNFLHLSHQEIRSEAIIFDPGGSSSPDGWVLSSPQVEVAGWLAHPRCFHLLEHTLIRRTGCQELAYLLASPHRLYAIPREKLPFWSELIMVSRWLSPVPLIYEHGFPKAHFSLVHAA</sequence>